<dbReference type="OrthoDB" id="7773807at2"/>
<dbReference type="RefSeq" id="WP_025062249.1">
    <property type="nucleotide sequence ID" value="NZ_RAQK01000002.1"/>
</dbReference>
<gene>
    <name evidence="1" type="ORF">C8N30_2797</name>
</gene>
<protein>
    <recommendedName>
        <fullName evidence="3">Lipoprotein</fullName>
    </recommendedName>
</protein>
<keyword evidence="2" id="KW-1185">Reference proteome</keyword>
<sequence>MRISLTVVMVASLGLGACGYVRDSALNPTNWFGRSTSGPVSDAGTQNPLIPTQGGLFARRAVEEELYIGKPFDEITDLTVERVSGGAIVRATGLAARQGIYSVQLTPAIEDETPVDGVLTYRLEGVLPNRNTATGTPPSREVTAARKVTEQTLLGVTTIRVEGLKNARTSRR</sequence>
<evidence type="ECO:0000313" key="1">
    <source>
        <dbReference type="EMBL" id="RKE93706.1"/>
    </source>
</evidence>
<accession>A0A420DHK2</accession>
<dbReference type="PROSITE" id="PS51257">
    <property type="entry name" value="PROKAR_LIPOPROTEIN"/>
    <property type="match status" value="1"/>
</dbReference>
<reference evidence="1 2" key="1">
    <citation type="submission" date="2018-09" db="EMBL/GenBank/DDBJ databases">
        <title>Genomic Encyclopedia of Archaeal and Bacterial Type Strains, Phase II (KMG-II): from individual species to whole genera.</title>
        <authorList>
            <person name="Goeker M."/>
        </authorList>
    </citation>
    <scope>NUCLEOTIDE SEQUENCE [LARGE SCALE GENOMIC DNA]</scope>
    <source>
        <strain evidence="1 2">DSM 11458</strain>
    </source>
</reference>
<comment type="caution">
    <text evidence="1">The sequence shown here is derived from an EMBL/GenBank/DDBJ whole genome shotgun (WGS) entry which is preliminary data.</text>
</comment>
<organism evidence="1 2">
    <name type="scientific">Sulfitobacter guttiformis</name>
    <dbReference type="NCBI Taxonomy" id="74349"/>
    <lineage>
        <taxon>Bacteria</taxon>
        <taxon>Pseudomonadati</taxon>
        <taxon>Pseudomonadota</taxon>
        <taxon>Alphaproteobacteria</taxon>
        <taxon>Rhodobacterales</taxon>
        <taxon>Roseobacteraceae</taxon>
        <taxon>Sulfitobacter</taxon>
    </lineage>
</organism>
<evidence type="ECO:0000313" key="2">
    <source>
        <dbReference type="Proteomes" id="UP000284407"/>
    </source>
</evidence>
<dbReference type="STRING" id="1443111.Z949_1725"/>
<name>A0A420DHK2_9RHOB</name>
<proteinExistence type="predicted"/>
<evidence type="ECO:0008006" key="3">
    <source>
        <dbReference type="Google" id="ProtNLM"/>
    </source>
</evidence>
<dbReference type="EMBL" id="RAQK01000002">
    <property type="protein sequence ID" value="RKE93706.1"/>
    <property type="molecule type" value="Genomic_DNA"/>
</dbReference>
<dbReference type="AlphaFoldDB" id="A0A420DHK2"/>
<dbReference type="Proteomes" id="UP000284407">
    <property type="component" value="Unassembled WGS sequence"/>
</dbReference>